<name>A0A517ZJL3_9PLAN</name>
<dbReference type="AlphaFoldDB" id="A0A517ZJL3"/>
<dbReference type="EMBL" id="CP036276">
    <property type="protein sequence ID" value="QDU42617.1"/>
    <property type="molecule type" value="Genomic_DNA"/>
</dbReference>
<gene>
    <name evidence="1" type="ORF">Mal52_10840</name>
</gene>
<evidence type="ECO:0000313" key="1">
    <source>
        <dbReference type="EMBL" id="QDU42617.1"/>
    </source>
</evidence>
<protein>
    <submittedName>
        <fullName evidence="1">Uncharacterized protein</fullName>
    </submittedName>
</protein>
<accession>A0A517ZJL3</accession>
<reference evidence="1 2" key="1">
    <citation type="submission" date="2019-02" db="EMBL/GenBank/DDBJ databases">
        <title>Deep-cultivation of Planctomycetes and their phenomic and genomic characterization uncovers novel biology.</title>
        <authorList>
            <person name="Wiegand S."/>
            <person name="Jogler M."/>
            <person name="Boedeker C."/>
            <person name="Pinto D."/>
            <person name="Vollmers J."/>
            <person name="Rivas-Marin E."/>
            <person name="Kohn T."/>
            <person name="Peeters S.H."/>
            <person name="Heuer A."/>
            <person name="Rast P."/>
            <person name="Oberbeckmann S."/>
            <person name="Bunk B."/>
            <person name="Jeske O."/>
            <person name="Meyerdierks A."/>
            <person name="Storesund J.E."/>
            <person name="Kallscheuer N."/>
            <person name="Luecker S."/>
            <person name="Lage O.M."/>
            <person name="Pohl T."/>
            <person name="Merkel B.J."/>
            <person name="Hornburger P."/>
            <person name="Mueller R.-W."/>
            <person name="Bruemmer F."/>
            <person name="Labrenz M."/>
            <person name="Spormann A.M."/>
            <person name="Op den Camp H."/>
            <person name="Overmann J."/>
            <person name="Amann R."/>
            <person name="Jetten M.S.M."/>
            <person name="Mascher T."/>
            <person name="Medema M.H."/>
            <person name="Devos D.P."/>
            <person name="Kaster A.-K."/>
            <person name="Ovreas L."/>
            <person name="Rohde M."/>
            <person name="Galperin M.Y."/>
            <person name="Jogler C."/>
        </authorList>
    </citation>
    <scope>NUCLEOTIDE SEQUENCE [LARGE SCALE GENOMIC DNA]</scope>
    <source>
        <strain evidence="1 2">Mal52</strain>
    </source>
</reference>
<sequence>MNEDTYNEMNQLHESGGAVATVDQLIQTLRDDKNYDRLFDALLLKKRLEMGVPVVRPTSFDNLPEDRRAEFEEHYVNAAREIGSLHLEAGSIPRAWIYLRTIREPEPIVAAINALEISQDVDEELVDIALYQGVAPAKGLEMLLASHGTCNSITVLDQQFMQLEPQVRQECAALLAQTIYRDLTATIKYEVERKQGSAPTEETLRELITGREWLFAEDNYHIDVSHLHAVIRFCRSLDANRDEVRLATELTEYGAQLSPQYRYAGDPPFEDYYTAHHHFFNALTDTDRDAALDYFRDQLAGDAPDSDKQLTAYHLVDLLRRIDRTEDALDIAAKYLLSVEDQLEFSFAELCAETGRYDKLMEVSRAQHDPVGYAAALVEQARTP</sequence>
<organism evidence="1 2">
    <name type="scientific">Symmachiella dynata</name>
    <dbReference type="NCBI Taxonomy" id="2527995"/>
    <lineage>
        <taxon>Bacteria</taxon>
        <taxon>Pseudomonadati</taxon>
        <taxon>Planctomycetota</taxon>
        <taxon>Planctomycetia</taxon>
        <taxon>Planctomycetales</taxon>
        <taxon>Planctomycetaceae</taxon>
        <taxon>Symmachiella</taxon>
    </lineage>
</organism>
<evidence type="ECO:0000313" key="2">
    <source>
        <dbReference type="Proteomes" id="UP000319383"/>
    </source>
</evidence>
<keyword evidence="2" id="KW-1185">Reference proteome</keyword>
<dbReference type="KEGG" id="sdyn:Mal52_10840"/>
<dbReference type="Proteomes" id="UP000319383">
    <property type="component" value="Chromosome"/>
</dbReference>
<proteinExistence type="predicted"/>
<dbReference type="RefSeq" id="WP_145374644.1">
    <property type="nucleotide sequence ID" value="NZ_CP036276.1"/>
</dbReference>